<reference evidence="2" key="1">
    <citation type="journal article" date="2021" name="Nat. Commun.">
        <title>Genetic determinants of endophytism in the Arabidopsis root mycobiome.</title>
        <authorList>
            <person name="Mesny F."/>
            <person name="Miyauchi S."/>
            <person name="Thiergart T."/>
            <person name="Pickel B."/>
            <person name="Atanasova L."/>
            <person name="Karlsson M."/>
            <person name="Huettel B."/>
            <person name="Barry K.W."/>
            <person name="Haridas S."/>
            <person name="Chen C."/>
            <person name="Bauer D."/>
            <person name="Andreopoulos W."/>
            <person name="Pangilinan J."/>
            <person name="LaButti K."/>
            <person name="Riley R."/>
            <person name="Lipzen A."/>
            <person name="Clum A."/>
            <person name="Drula E."/>
            <person name="Henrissat B."/>
            <person name="Kohler A."/>
            <person name="Grigoriev I.V."/>
            <person name="Martin F.M."/>
            <person name="Hacquard S."/>
        </authorList>
    </citation>
    <scope>NUCLEOTIDE SEQUENCE</scope>
    <source>
        <strain evidence="2">MPI-SDFR-AT-0120</strain>
    </source>
</reference>
<feature type="domain" description="AB hydrolase-1" evidence="1">
    <location>
        <begin position="7"/>
        <end position="263"/>
    </location>
</feature>
<protein>
    <submittedName>
        <fullName evidence="2">Alpha/beta hydrolase fold-1</fullName>
    </submittedName>
</protein>
<keyword evidence="3" id="KW-1185">Reference proteome</keyword>
<keyword evidence="2" id="KW-0378">Hydrolase</keyword>
<evidence type="ECO:0000313" key="3">
    <source>
        <dbReference type="Proteomes" id="UP000813461"/>
    </source>
</evidence>
<dbReference type="SUPFAM" id="SSF53474">
    <property type="entry name" value="alpha/beta-Hydrolases"/>
    <property type="match status" value="1"/>
</dbReference>
<dbReference type="PANTHER" id="PTHR37017">
    <property type="entry name" value="AB HYDROLASE-1 DOMAIN-CONTAINING PROTEIN-RELATED"/>
    <property type="match status" value="1"/>
</dbReference>
<evidence type="ECO:0000313" key="2">
    <source>
        <dbReference type="EMBL" id="KAH7091606.1"/>
    </source>
</evidence>
<sequence length="276" mass="30243">MSSLFTVLICHGLYHTPEFYQPLIETFASHGIEAHCPQLPSSDPSKLNVGDINAPNFDRDPPVAAYPQGDADAKVITDSLHNLITESGKRVIILAHSAGGWVGTQAAVPPFQEKVRREKALKGGIVGLFYFGAFVIPLDESIHSFFQPKDGNVVVPPWLEFHPNGLATLKDPEQFLFHDLCAEEVTKWRPKLTASPIMTTVLTNDAYATLPSAYLILEGDRIVPKVYQESMATLQGQKTGKFKIYHSPAGHAAQLSHAEELVTAVLDFEEGITALK</sequence>
<proteinExistence type="predicted"/>
<dbReference type="InterPro" id="IPR029058">
    <property type="entry name" value="AB_hydrolase_fold"/>
</dbReference>
<gene>
    <name evidence="2" type="ORF">FB567DRAFT_519032</name>
</gene>
<dbReference type="GO" id="GO:0016787">
    <property type="term" value="F:hydrolase activity"/>
    <property type="evidence" value="ECO:0007669"/>
    <property type="project" value="UniProtKB-KW"/>
</dbReference>
<dbReference type="EMBL" id="JAGMVJ010000004">
    <property type="protein sequence ID" value="KAH7091606.1"/>
    <property type="molecule type" value="Genomic_DNA"/>
</dbReference>
<dbReference type="InterPro" id="IPR000073">
    <property type="entry name" value="AB_hydrolase_1"/>
</dbReference>
<dbReference type="Pfam" id="PF12697">
    <property type="entry name" value="Abhydrolase_6"/>
    <property type="match status" value="1"/>
</dbReference>
<organism evidence="2 3">
    <name type="scientific">Paraphoma chrysanthemicola</name>
    <dbReference type="NCBI Taxonomy" id="798071"/>
    <lineage>
        <taxon>Eukaryota</taxon>
        <taxon>Fungi</taxon>
        <taxon>Dikarya</taxon>
        <taxon>Ascomycota</taxon>
        <taxon>Pezizomycotina</taxon>
        <taxon>Dothideomycetes</taxon>
        <taxon>Pleosporomycetidae</taxon>
        <taxon>Pleosporales</taxon>
        <taxon>Pleosporineae</taxon>
        <taxon>Phaeosphaeriaceae</taxon>
        <taxon>Paraphoma</taxon>
    </lineage>
</organism>
<dbReference type="OrthoDB" id="1263307at2759"/>
<evidence type="ECO:0000259" key="1">
    <source>
        <dbReference type="Pfam" id="PF12697"/>
    </source>
</evidence>
<comment type="caution">
    <text evidence="2">The sequence shown here is derived from an EMBL/GenBank/DDBJ whole genome shotgun (WGS) entry which is preliminary data.</text>
</comment>
<dbReference type="InterPro" id="IPR052897">
    <property type="entry name" value="Sec-Metab_Biosynth_Hydrolase"/>
</dbReference>
<dbReference type="AlphaFoldDB" id="A0A8K0RDG9"/>
<dbReference type="Gene3D" id="3.40.50.1820">
    <property type="entry name" value="alpha/beta hydrolase"/>
    <property type="match status" value="1"/>
</dbReference>
<dbReference type="Proteomes" id="UP000813461">
    <property type="component" value="Unassembled WGS sequence"/>
</dbReference>
<accession>A0A8K0RDG9</accession>
<name>A0A8K0RDG9_9PLEO</name>
<dbReference type="PANTHER" id="PTHR37017:SF13">
    <property type="entry name" value="AB HYDROLASE-1 DOMAIN-CONTAINING PROTEIN"/>
    <property type="match status" value="1"/>
</dbReference>